<sequence>MKFKESKIIKNFDYPVACQDMHLSESGNFLASVGTYKPSVKIHDLVNIAQKSDRHLESDALKILSLTKNCEKLALLRVDRYIEFHVKYGMHERIRVPKMCYDLKMNNFNANLLACGKSPDIYRFDLLEGRFVESYKTNLQKIMSCDINNVHGLIGYCGDKKIEFIDQRSEEIISTVEDEDLVNLSFSENGLNFATGSAPGQVKIFDLRSKKELNIYAHKESIRKIKMVGKSVVSVDKEEVIIFSENEIIDRINVECPINTFDILGGVIFLGLDDLNMRTFYCSDFGFIPDWFRAIKVE</sequence>
<protein>
    <submittedName>
        <fullName evidence="2">Ribosome biogenesis protein ENP2</fullName>
    </submittedName>
</protein>
<dbReference type="PANTHER" id="PTHR14927:SF0">
    <property type="entry name" value="NUCLEOLAR PROTEIN 10"/>
    <property type="match status" value="1"/>
</dbReference>
<dbReference type="Proteomes" id="UP001334084">
    <property type="component" value="Chromosome 10"/>
</dbReference>
<dbReference type="Gene3D" id="2.130.10.10">
    <property type="entry name" value="YVTN repeat-like/Quinoprotein amine dehydrogenase"/>
    <property type="match status" value="1"/>
</dbReference>
<accession>A0AAX4JFH7</accession>
<dbReference type="InterPro" id="IPR056551">
    <property type="entry name" value="Beta-prop_NOL10_N"/>
</dbReference>
<dbReference type="SUPFAM" id="SSF50978">
    <property type="entry name" value="WD40 repeat-like"/>
    <property type="match status" value="1"/>
</dbReference>
<dbReference type="PANTHER" id="PTHR14927">
    <property type="entry name" value="NUCLEOLAR PROTEIN 10"/>
    <property type="match status" value="1"/>
</dbReference>
<dbReference type="RefSeq" id="XP_065330925.1">
    <property type="nucleotide sequence ID" value="XM_065474853.1"/>
</dbReference>
<dbReference type="KEGG" id="vnx:VNE69_10130"/>
<dbReference type="GO" id="GO:0030686">
    <property type="term" value="C:90S preribosome"/>
    <property type="evidence" value="ECO:0007669"/>
    <property type="project" value="TreeGrafter"/>
</dbReference>
<evidence type="ECO:0000313" key="2">
    <source>
        <dbReference type="EMBL" id="WUR04780.1"/>
    </source>
</evidence>
<feature type="domain" description="Nucleolar protein 10-like N-terminal" evidence="1">
    <location>
        <begin position="7"/>
        <end position="227"/>
    </location>
</feature>
<dbReference type="GO" id="GO:0000462">
    <property type="term" value="P:maturation of SSU-rRNA from tricistronic rRNA transcript (SSU-rRNA, 5.8S rRNA, LSU-rRNA)"/>
    <property type="evidence" value="ECO:0007669"/>
    <property type="project" value="TreeGrafter"/>
</dbReference>
<dbReference type="GeneID" id="90542612"/>
<dbReference type="Pfam" id="PF23098">
    <property type="entry name" value="Beta-prop_NOL10_N"/>
    <property type="match status" value="1"/>
</dbReference>
<dbReference type="InterPro" id="IPR036322">
    <property type="entry name" value="WD40_repeat_dom_sf"/>
</dbReference>
<keyword evidence="3" id="KW-1185">Reference proteome</keyword>
<dbReference type="InterPro" id="IPR040382">
    <property type="entry name" value="NOL10/Enp2"/>
</dbReference>
<reference evidence="2" key="1">
    <citation type="journal article" date="2024" name="BMC Genomics">
        <title>Functional annotation of a divergent genome using sequence and structure-based similarity.</title>
        <authorList>
            <person name="Svedberg D."/>
            <person name="Winiger R.R."/>
            <person name="Berg A."/>
            <person name="Sharma H."/>
            <person name="Tellgren-Roth C."/>
            <person name="Debrunner-Vossbrinck B.A."/>
            <person name="Vossbrinck C.R."/>
            <person name="Barandun J."/>
        </authorList>
    </citation>
    <scope>NUCLEOTIDE SEQUENCE</scope>
    <source>
        <strain evidence="2">Illinois isolate</strain>
    </source>
</reference>
<organism evidence="2 3">
    <name type="scientific">Vairimorpha necatrix</name>
    <dbReference type="NCBI Taxonomy" id="6039"/>
    <lineage>
        <taxon>Eukaryota</taxon>
        <taxon>Fungi</taxon>
        <taxon>Fungi incertae sedis</taxon>
        <taxon>Microsporidia</taxon>
        <taxon>Nosematidae</taxon>
        <taxon>Vairimorpha</taxon>
    </lineage>
</organism>
<dbReference type="EMBL" id="CP142735">
    <property type="protein sequence ID" value="WUR04780.1"/>
    <property type="molecule type" value="Genomic_DNA"/>
</dbReference>
<evidence type="ECO:0000313" key="3">
    <source>
        <dbReference type="Proteomes" id="UP001334084"/>
    </source>
</evidence>
<proteinExistence type="predicted"/>
<evidence type="ECO:0000259" key="1">
    <source>
        <dbReference type="Pfam" id="PF23098"/>
    </source>
</evidence>
<dbReference type="InterPro" id="IPR015943">
    <property type="entry name" value="WD40/YVTN_repeat-like_dom_sf"/>
</dbReference>
<dbReference type="GO" id="GO:0032040">
    <property type="term" value="C:small-subunit processome"/>
    <property type="evidence" value="ECO:0007669"/>
    <property type="project" value="TreeGrafter"/>
</dbReference>
<gene>
    <name evidence="2" type="ORF">VNE69_10130</name>
</gene>
<dbReference type="AlphaFoldDB" id="A0AAX4JFH7"/>
<name>A0AAX4JFH7_9MICR</name>